<dbReference type="Proteomes" id="UP000440578">
    <property type="component" value="Unassembled WGS sequence"/>
</dbReference>
<name>A0A6A4WY10_AMPAM</name>
<dbReference type="Gene3D" id="3.40.605.10">
    <property type="entry name" value="Aldehyde Dehydrogenase, Chain A, domain 1"/>
    <property type="match status" value="2"/>
</dbReference>
<keyword evidence="8" id="KW-1185">Reference proteome</keyword>
<dbReference type="PANTHER" id="PTHR43570:SF16">
    <property type="entry name" value="ALDEHYDE DEHYDROGENASE TYPE III, ISOFORM Q"/>
    <property type="match status" value="1"/>
</dbReference>
<keyword evidence="2 5" id="KW-0560">Oxidoreductase</keyword>
<feature type="domain" description="Aldehyde dehydrogenase" evidence="6">
    <location>
        <begin position="25"/>
        <end position="412"/>
    </location>
</feature>
<dbReference type="GO" id="GO:0004029">
    <property type="term" value="F:aldehyde dehydrogenase (NAD+) activity"/>
    <property type="evidence" value="ECO:0007669"/>
    <property type="project" value="TreeGrafter"/>
</dbReference>
<dbReference type="PROSITE" id="PS00687">
    <property type="entry name" value="ALDEHYDE_DEHYDR_GLU"/>
    <property type="match status" value="1"/>
</dbReference>
<dbReference type="InterPro" id="IPR016163">
    <property type="entry name" value="Ald_DH_C"/>
</dbReference>
<comment type="similarity">
    <text evidence="1 5">Belongs to the aldehyde dehydrogenase family.</text>
</comment>
<evidence type="ECO:0000256" key="5">
    <source>
        <dbReference type="RuleBase" id="RU003345"/>
    </source>
</evidence>
<evidence type="ECO:0000256" key="3">
    <source>
        <dbReference type="ARBA" id="ARBA00023027"/>
    </source>
</evidence>
<proteinExistence type="inferred from homology"/>
<dbReference type="OrthoDB" id="440325at2759"/>
<dbReference type="PANTHER" id="PTHR43570">
    <property type="entry name" value="ALDEHYDE DEHYDROGENASE"/>
    <property type="match status" value="1"/>
</dbReference>
<dbReference type="Gene3D" id="3.40.309.10">
    <property type="entry name" value="Aldehyde Dehydrogenase, Chain A, domain 2"/>
    <property type="match status" value="1"/>
</dbReference>
<keyword evidence="3" id="KW-0520">NAD</keyword>
<evidence type="ECO:0000256" key="2">
    <source>
        <dbReference type="ARBA" id="ARBA00023002"/>
    </source>
</evidence>
<sequence>MPVASETHAKAGFALSLAQKGFRLRALVQQAREAYNDGVTRDLEFRKRNLRGLLKFYEENRQQLVDVLHKDLRKHAFEAMITEVNYLINDVKTMLNNLDEWSKPKAVQKSLATMLDRPYVLPEPHGVVLVMGAWNYPLQLSLVPVSGAIAAGNCVVIKPSDLSPATSAFIADTLPRYVDSRCFPVVCGGIPESTQLLEQQFDYIFYTGSSAVGKIVREASNKHLTPVTLELGGKSPVWLDETVNMDYAVRRILWGKVINLGQTCIAPDYLLCTKATEARFLAMAKQVLKEWFGDKPEEAAELGRIVNQRHFERVKKLLESSGKVALGGRSNAKDLFIEPTVLTDVKPDDSVMQEEIFGPVLPIVTVQSAAEAIHFINSRDKPLAFYIFTKDKSTETLLLKNTTAGGVTVNDTLFHIGGIVCLIESLRICEVVLWPSPLALYSFSSNSGVNERFVRDTTSGAVTINDVLVHMAVEELPFGGVGMSGMGAYHGKFSFDTFTHYKPVLERGFNPLVEKLCSVRYPPYTPQKMERAKNLLKNPKLPSLTPLKYLFTFGVGVASVFALKAAAKRFGFDDDLPYVLQ</sequence>
<evidence type="ECO:0000313" key="7">
    <source>
        <dbReference type="EMBL" id="KAF0312416.1"/>
    </source>
</evidence>
<evidence type="ECO:0000259" key="6">
    <source>
        <dbReference type="Pfam" id="PF00171"/>
    </source>
</evidence>
<evidence type="ECO:0000313" key="8">
    <source>
        <dbReference type="Proteomes" id="UP000440578"/>
    </source>
</evidence>
<feature type="active site" evidence="4">
    <location>
        <position position="230"/>
    </location>
</feature>
<dbReference type="SUPFAM" id="SSF53720">
    <property type="entry name" value="ALDH-like"/>
    <property type="match status" value="2"/>
</dbReference>
<dbReference type="EMBL" id="VIIS01000172">
    <property type="protein sequence ID" value="KAF0312416.1"/>
    <property type="molecule type" value="Genomic_DNA"/>
</dbReference>
<dbReference type="InterPro" id="IPR015590">
    <property type="entry name" value="Aldehyde_DH_dom"/>
</dbReference>
<protein>
    <submittedName>
        <fullName evidence="7">Aldehyde dehydrogenase family 3 member B1</fullName>
    </submittedName>
</protein>
<dbReference type="GO" id="GO:0005737">
    <property type="term" value="C:cytoplasm"/>
    <property type="evidence" value="ECO:0007669"/>
    <property type="project" value="TreeGrafter"/>
</dbReference>
<evidence type="ECO:0000256" key="4">
    <source>
        <dbReference type="PROSITE-ProRule" id="PRU10007"/>
    </source>
</evidence>
<dbReference type="GO" id="GO:0006081">
    <property type="term" value="P:aldehyde metabolic process"/>
    <property type="evidence" value="ECO:0007669"/>
    <property type="project" value="InterPro"/>
</dbReference>
<comment type="caution">
    <text evidence="7">The sequence shown here is derived from an EMBL/GenBank/DDBJ whole genome shotgun (WGS) entry which is preliminary data.</text>
</comment>
<feature type="domain" description="Aldehyde dehydrogenase" evidence="6">
    <location>
        <begin position="442"/>
        <end position="503"/>
    </location>
</feature>
<dbReference type="AlphaFoldDB" id="A0A6A4WY10"/>
<evidence type="ECO:0000256" key="1">
    <source>
        <dbReference type="ARBA" id="ARBA00009986"/>
    </source>
</evidence>
<dbReference type="InterPro" id="IPR016161">
    <property type="entry name" value="Ald_DH/histidinol_DH"/>
</dbReference>
<dbReference type="InterPro" id="IPR012394">
    <property type="entry name" value="Aldehyde_DH_NAD(P)"/>
</dbReference>
<gene>
    <name evidence="7" type="primary">Aldh3b1_0</name>
    <name evidence="7" type="ORF">FJT64_016828</name>
</gene>
<organism evidence="7 8">
    <name type="scientific">Amphibalanus amphitrite</name>
    <name type="common">Striped barnacle</name>
    <name type="synonym">Balanus amphitrite</name>
    <dbReference type="NCBI Taxonomy" id="1232801"/>
    <lineage>
        <taxon>Eukaryota</taxon>
        <taxon>Metazoa</taxon>
        <taxon>Ecdysozoa</taxon>
        <taxon>Arthropoda</taxon>
        <taxon>Crustacea</taxon>
        <taxon>Multicrustacea</taxon>
        <taxon>Cirripedia</taxon>
        <taxon>Thoracica</taxon>
        <taxon>Thoracicalcarea</taxon>
        <taxon>Balanomorpha</taxon>
        <taxon>Balanoidea</taxon>
        <taxon>Balanidae</taxon>
        <taxon>Amphibalaninae</taxon>
        <taxon>Amphibalanus</taxon>
    </lineage>
</organism>
<accession>A0A6A4WY10</accession>
<dbReference type="FunFam" id="3.40.605.10:FF:000004">
    <property type="entry name" value="Aldehyde dehydrogenase"/>
    <property type="match status" value="1"/>
</dbReference>
<dbReference type="InterPro" id="IPR016162">
    <property type="entry name" value="Ald_DH_N"/>
</dbReference>
<dbReference type="InterPro" id="IPR029510">
    <property type="entry name" value="Ald_DH_CS_GLU"/>
</dbReference>
<dbReference type="FunFam" id="3.40.309.10:FF:000003">
    <property type="entry name" value="Aldehyde dehydrogenase"/>
    <property type="match status" value="1"/>
</dbReference>
<dbReference type="Pfam" id="PF00171">
    <property type="entry name" value="Aldedh"/>
    <property type="match status" value="2"/>
</dbReference>
<reference evidence="7 8" key="1">
    <citation type="submission" date="2019-07" db="EMBL/GenBank/DDBJ databases">
        <title>Draft genome assembly of a fouling barnacle, Amphibalanus amphitrite (Darwin, 1854): The first reference genome for Thecostraca.</title>
        <authorList>
            <person name="Kim W."/>
        </authorList>
    </citation>
    <scope>NUCLEOTIDE SEQUENCE [LARGE SCALE GENOMIC DNA]</scope>
    <source>
        <strain evidence="7">SNU_AA5</strain>
        <tissue evidence="7">Soma without cirri and trophi</tissue>
    </source>
</reference>